<comment type="subcellular location">
    <subcellularLocation>
        <location evidence="1 7">Cell membrane</location>
        <topology evidence="1 7">Multi-pass membrane protein</topology>
    </subcellularLocation>
</comment>
<reference evidence="8 9" key="1">
    <citation type="submission" date="2017-04" db="EMBL/GenBank/DDBJ databases">
        <title>Novel microbial lineages endemic to geothermal iron-oxide mats fill important gaps in the evolutionary history of Archaea.</title>
        <authorList>
            <person name="Jay Z.J."/>
            <person name="Beam J.P."/>
            <person name="Dlakic M."/>
            <person name="Rusch D.B."/>
            <person name="Kozubal M.A."/>
            <person name="Inskeep W.P."/>
        </authorList>
    </citation>
    <scope>NUCLEOTIDE SEQUENCE [LARGE SCALE GENOMIC DNA]</scope>
    <source>
        <strain evidence="8">OSP_D</strain>
    </source>
</reference>
<feature type="transmembrane region" description="Helical" evidence="7">
    <location>
        <begin position="262"/>
        <end position="279"/>
    </location>
</feature>
<feature type="transmembrane region" description="Helical" evidence="7">
    <location>
        <begin position="167"/>
        <end position="191"/>
    </location>
</feature>
<dbReference type="PANTHER" id="PTHR30269">
    <property type="entry name" value="TRANSMEMBRANE PROTEIN YFCA"/>
    <property type="match status" value="1"/>
</dbReference>
<organism evidence="8 9">
    <name type="scientific">Candidatus Marsarchaeota G1 archaeon OSP_D</name>
    <dbReference type="NCBI Taxonomy" id="1978155"/>
    <lineage>
        <taxon>Archaea</taxon>
        <taxon>Candidatus Marsarchaeota</taxon>
        <taxon>Candidatus Marsarchaeota group 1</taxon>
    </lineage>
</organism>
<evidence type="ECO:0000256" key="3">
    <source>
        <dbReference type="ARBA" id="ARBA00022475"/>
    </source>
</evidence>
<proteinExistence type="inferred from homology"/>
<feature type="transmembrane region" description="Helical" evidence="7">
    <location>
        <begin position="80"/>
        <end position="100"/>
    </location>
</feature>
<evidence type="ECO:0000313" key="9">
    <source>
        <dbReference type="Proteomes" id="UP000240880"/>
    </source>
</evidence>
<dbReference type="Proteomes" id="UP000240880">
    <property type="component" value="Unassembled WGS sequence"/>
</dbReference>
<dbReference type="InterPro" id="IPR002781">
    <property type="entry name" value="TM_pro_TauE-like"/>
</dbReference>
<keyword evidence="6 7" id="KW-0472">Membrane</keyword>
<keyword evidence="4 7" id="KW-0812">Transmembrane</keyword>
<dbReference type="Pfam" id="PF01925">
    <property type="entry name" value="TauE"/>
    <property type="match status" value="1"/>
</dbReference>
<dbReference type="EMBL" id="NEXC01000013">
    <property type="protein sequence ID" value="PSN83855.1"/>
    <property type="molecule type" value="Genomic_DNA"/>
</dbReference>
<evidence type="ECO:0000313" key="8">
    <source>
        <dbReference type="EMBL" id="PSN83855.1"/>
    </source>
</evidence>
<feature type="transmembrane region" description="Helical" evidence="7">
    <location>
        <begin position="106"/>
        <end position="124"/>
    </location>
</feature>
<gene>
    <name evidence="8" type="ORF">B9Q01_03210</name>
</gene>
<evidence type="ECO:0000256" key="6">
    <source>
        <dbReference type="ARBA" id="ARBA00023136"/>
    </source>
</evidence>
<feature type="transmembrane region" description="Helical" evidence="7">
    <location>
        <begin position="211"/>
        <end position="228"/>
    </location>
</feature>
<evidence type="ECO:0000256" key="4">
    <source>
        <dbReference type="ARBA" id="ARBA00022692"/>
    </source>
</evidence>
<evidence type="ECO:0000256" key="5">
    <source>
        <dbReference type="ARBA" id="ARBA00022989"/>
    </source>
</evidence>
<feature type="transmembrane region" description="Helical" evidence="7">
    <location>
        <begin position="235"/>
        <end position="256"/>
    </location>
</feature>
<name>A0A2R6ABZ1_9ARCH</name>
<protein>
    <recommendedName>
        <fullName evidence="7">Probable membrane transporter protein</fullName>
    </recommendedName>
</protein>
<dbReference type="PANTHER" id="PTHR30269:SF37">
    <property type="entry name" value="MEMBRANE TRANSPORTER PROTEIN"/>
    <property type="match status" value="1"/>
</dbReference>
<evidence type="ECO:0000256" key="1">
    <source>
        <dbReference type="ARBA" id="ARBA00004651"/>
    </source>
</evidence>
<comment type="caution">
    <text evidence="8">The sequence shown here is derived from an EMBL/GenBank/DDBJ whole genome shotgun (WGS) entry which is preliminary data.</text>
</comment>
<evidence type="ECO:0000256" key="7">
    <source>
        <dbReference type="RuleBase" id="RU363041"/>
    </source>
</evidence>
<evidence type="ECO:0000256" key="2">
    <source>
        <dbReference type="ARBA" id="ARBA00022448"/>
    </source>
</evidence>
<dbReference type="GO" id="GO:0005886">
    <property type="term" value="C:plasma membrane"/>
    <property type="evidence" value="ECO:0007669"/>
    <property type="project" value="UniProtKB-SubCell"/>
</dbReference>
<accession>A0A2R6ABZ1</accession>
<comment type="similarity">
    <text evidence="7">Belongs to the 4-toluene sulfonate uptake permease (TSUP) (TC 2.A.102) family.</text>
</comment>
<dbReference type="InterPro" id="IPR052017">
    <property type="entry name" value="TSUP"/>
</dbReference>
<feature type="transmembrane region" description="Helical" evidence="7">
    <location>
        <begin position="7"/>
        <end position="33"/>
    </location>
</feature>
<keyword evidence="2" id="KW-0813">Transport</keyword>
<feature type="transmembrane region" description="Helical" evidence="7">
    <location>
        <begin position="45"/>
        <end position="68"/>
    </location>
</feature>
<keyword evidence="5 7" id="KW-1133">Transmembrane helix</keyword>
<keyword evidence="3 7" id="KW-1003">Cell membrane</keyword>
<sequence>MVSVDAYILYTLLISVLAGLIGSLVGIGGGILVVPVLTLLFGVPIQYAIGASIVSVIATSSGSASAYVRDRITNLRVGMFLEIATTSGAIIGAVLTLFLVHSGLSWIVYTVFGIVLIYSGYDILKRRNKSDTVVNQTPDKLSNYLNLKGSYYDSALKKEIVYAATRVPAGMGIMFCAGMLSGLLGIGSGALKVLGMDTMMKLPFKVSTTTSNFMIGVTAAASTGIFFIGGYVNPILAAPVAIGVVIGSFFGTKVLVRTRPSSLRLLFVAVLAVLGIEMIRNGIVLSHALGAL</sequence>
<dbReference type="AlphaFoldDB" id="A0A2R6ABZ1"/>